<organism evidence="1 2">
    <name type="scientific">Flavobacterium agrisoli</name>
    <dbReference type="NCBI Taxonomy" id="2793066"/>
    <lineage>
        <taxon>Bacteria</taxon>
        <taxon>Pseudomonadati</taxon>
        <taxon>Bacteroidota</taxon>
        <taxon>Flavobacteriia</taxon>
        <taxon>Flavobacteriales</taxon>
        <taxon>Flavobacteriaceae</taxon>
        <taxon>Flavobacterium</taxon>
    </lineage>
</organism>
<dbReference type="PROSITE" id="PS51257">
    <property type="entry name" value="PROKAR_LIPOPROTEIN"/>
    <property type="match status" value="1"/>
</dbReference>
<dbReference type="Proteomes" id="UP000609172">
    <property type="component" value="Unassembled WGS sequence"/>
</dbReference>
<dbReference type="EMBL" id="JAEHFV010000001">
    <property type="protein sequence ID" value="MBK0369181.1"/>
    <property type="molecule type" value="Genomic_DNA"/>
</dbReference>
<accession>A0A934UIR9</accession>
<dbReference type="AlphaFoldDB" id="A0A934UIR9"/>
<sequence>MKKILTLLAIVGFIAFTSCEGPEGPPGMPGQDGLIAEVFEVNGVTFDNANSYSVFADLNPAIYSGDVILIYRLKGVENGRDVWSPIPESYYYDDGTLYFSYKLDFTQTDINLFLEGFNLNTVPNDLRVNQTFRIVIVPGDDGINAKKVSKPDYSDYYQVIQKYNIDDSKVKKLN</sequence>
<keyword evidence="2" id="KW-1185">Reference proteome</keyword>
<evidence type="ECO:0000313" key="2">
    <source>
        <dbReference type="Proteomes" id="UP000609172"/>
    </source>
</evidence>
<reference evidence="1" key="1">
    <citation type="submission" date="2020-12" db="EMBL/GenBank/DDBJ databases">
        <title>Bacterial novel species Flavobacterium sp. SE-1-e isolated from soil.</title>
        <authorList>
            <person name="Jung H.-Y."/>
        </authorList>
    </citation>
    <scope>NUCLEOTIDE SEQUENCE</scope>
    <source>
        <strain evidence="1">SE-1-e</strain>
    </source>
</reference>
<comment type="caution">
    <text evidence="1">The sequence shown here is derived from an EMBL/GenBank/DDBJ whole genome shotgun (WGS) entry which is preliminary data.</text>
</comment>
<evidence type="ECO:0008006" key="3">
    <source>
        <dbReference type="Google" id="ProtNLM"/>
    </source>
</evidence>
<name>A0A934UIR9_9FLAO</name>
<gene>
    <name evidence="1" type="ORF">I5M07_04960</name>
</gene>
<proteinExistence type="predicted"/>
<dbReference type="RefSeq" id="WP_200105088.1">
    <property type="nucleotide sequence ID" value="NZ_JAEHFV010000001.1"/>
</dbReference>
<evidence type="ECO:0000313" key="1">
    <source>
        <dbReference type="EMBL" id="MBK0369181.1"/>
    </source>
</evidence>
<protein>
    <recommendedName>
        <fullName evidence="3">Collagen-like protein</fullName>
    </recommendedName>
</protein>